<dbReference type="Proteomes" id="UP001596142">
    <property type="component" value="Unassembled WGS sequence"/>
</dbReference>
<feature type="region of interest" description="Disordered" evidence="1">
    <location>
        <begin position="1"/>
        <end position="43"/>
    </location>
</feature>
<proteinExistence type="predicted"/>
<dbReference type="RefSeq" id="WP_385938757.1">
    <property type="nucleotide sequence ID" value="NZ_JBHSOZ010000003.1"/>
</dbReference>
<sequence>MKEKKQTKKKEEQYVSPGQEAEERKHMSYAEIEQDKMDSSKKW</sequence>
<evidence type="ECO:0000313" key="3">
    <source>
        <dbReference type="Proteomes" id="UP001596142"/>
    </source>
</evidence>
<gene>
    <name evidence="2" type="ORF">ACFPU1_03735</name>
</gene>
<comment type="caution">
    <text evidence="2">The sequence shown here is derived from an EMBL/GenBank/DDBJ whole genome shotgun (WGS) entry which is preliminary data.</text>
</comment>
<organism evidence="2 3">
    <name type="scientific">Thalassorhabdus alkalitolerans</name>
    <dbReference type="NCBI Taxonomy" id="2282697"/>
    <lineage>
        <taxon>Bacteria</taxon>
        <taxon>Bacillati</taxon>
        <taxon>Bacillota</taxon>
        <taxon>Bacilli</taxon>
        <taxon>Bacillales</taxon>
        <taxon>Bacillaceae</taxon>
        <taxon>Thalassorhabdus</taxon>
    </lineage>
</organism>
<dbReference type="EMBL" id="JBHSOZ010000003">
    <property type="protein sequence ID" value="MFC5711883.1"/>
    <property type="molecule type" value="Genomic_DNA"/>
</dbReference>
<name>A0ABW0YN35_9BACI</name>
<feature type="compositionally biased region" description="Basic and acidic residues" evidence="1">
    <location>
        <begin position="21"/>
        <end position="43"/>
    </location>
</feature>
<keyword evidence="3" id="KW-1185">Reference proteome</keyword>
<evidence type="ECO:0000256" key="1">
    <source>
        <dbReference type="SAM" id="MobiDB-lite"/>
    </source>
</evidence>
<reference evidence="3" key="1">
    <citation type="journal article" date="2019" name="Int. J. Syst. Evol. Microbiol.">
        <title>The Global Catalogue of Microorganisms (GCM) 10K type strain sequencing project: providing services to taxonomists for standard genome sequencing and annotation.</title>
        <authorList>
            <consortium name="The Broad Institute Genomics Platform"/>
            <consortium name="The Broad Institute Genome Sequencing Center for Infectious Disease"/>
            <person name="Wu L."/>
            <person name="Ma J."/>
        </authorList>
    </citation>
    <scope>NUCLEOTIDE SEQUENCE [LARGE SCALE GENOMIC DNA]</scope>
    <source>
        <strain evidence="3">CECT 7184</strain>
    </source>
</reference>
<accession>A0ABW0YN35</accession>
<feature type="compositionally biased region" description="Basic and acidic residues" evidence="1">
    <location>
        <begin position="1"/>
        <end position="13"/>
    </location>
</feature>
<protein>
    <submittedName>
        <fullName evidence="2">Uncharacterized protein</fullName>
    </submittedName>
</protein>
<evidence type="ECO:0000313" key="2">
    <source>
        <dbReference type="EMBL" id="MFC5711883.1"/>
    </source>
</evidence>